<dbReference type="InterPro" id="IPR003661">
    <property type="entry name" value="HisK_dim/P_dom"/>
</dbReference>
<dbReference type="Pfam" id="PF02518">
    <property type="entry name" value="HATPase_c"/>
    <property type="match status" value="1"/>
</dbReference>
<dbReference type="InterPro" id="IPR004358">
    <property type="entry name" value="Sig_transdc_His_kin-like_C"/>
</dbReference>
<comment type="subcellular location">
    <subcellularLocation>
        <location evidence="2">Cell inner membrane</location>
        <topology evidence="2">Multi-pass membrane protein</topology>
    </subcellularLocation>
</comment>
<protein>
    <recommendedName>
        <fullName evidence="3">histidine kinase</fullName>
        <ecNumber evidence="3">2.7.13.3</ecNumber>
    </recommendedName>
</protein>
<dbReference type="SUPFAM" id="SSF47384">
    <property type="entry name" value="Homodimeric domain of signal transducing histidine kinase"/>
    <property type="match status" value="1"/>
</dbReference>
<evidence type="ECO:0000256" key="12">
    <source>
        <dbReference type="ARBA" id="ARBA00023136"/>
    </source>
</evidence>
<dbReference type="EMBL" id="LNYX01000013">
    <property type="protein sequence ID" value="KTD64340.1"/>
    <property type="molecule type" value="Genomic_DNA"/>
</dbReference>
<feature type="transmembrane region" description="Helical" evidence="13">
    <location>
        <begin position="12"/>
        <end position="34"/>
    </location>
</feature>
<keyword evidence="8 13" id="KW-0812">Transmembrane</keyword>
<evidence type="ECO:0000256" key="10">
    <source>
        <dbReference type="ARBA" id="ARBA00022989"/>
    </source>
</evidence>
<dbReference type="EC" id="2.7.13.3" evidence="3"/>
<evidence type="ECO:0000259" key="14">
    <source>
        <dbReference type="PROSITE" id="PS50109"/>
    </source>
</evidence>
<keyword evidence="5" id="KW-0997">Cell inner membrane</keyword>
<feature type="domain" description="Histidine kinase" evidence="14">
    <location>
        <begin position="220"/>
        <end position="418"/>
    </location>
</feature>
<dbReference type="SUPFAM" id="SSF55874">
    <property type="entry name" value="ATPase domain of HSP90 chaperone/DNA topoisomerase II/histidine kinase"/>
    <property type="match status" value="1"/>
</dbReference>
<comment type="catalytic activity">
    <reaction evidence="1">
        <text>ATP + protein L-histidine = ADP + protein N-phospho-L-histidine.</text>
        <dbReference type="EC" id="2.7.13.3"/>
    </reaction>
</comment>
<dbReference type="Gene3D" id="1.10.287.130">
    <property type="match status" value="1"/>
</dbReference>
<keyword evidence="16" id="KW-1185">Reference proteome</keyword>
<comment type="caution">
    <text evidence="15">The sequence shown here is derived from an EMBL/GenBank/DDBJ whole genome shotgun (WGS) entry which is preliminary data.</text>
</comment>
<keyword evidence="9 15" id="KW-0418">Kinase</keyword>
<dbReference type="InterPro" id="IPR050980">
    <property type="entry name" value="2C_sensor_his_kinase"/>
</dbReference>
<keyword evidence="11" id="KW-0902">Two-component regulatory system</keyword>
<dbReference type="SMART" id="SM00387">
    <property type="entry name" value="HATPase_c"/>
    <property type="match status" value="1"/>
</dbReference>
<evidence type="ECO:0000256" key="13">
    <source>
        <dbReference type="SAM" id="Phobius"/>
    </source>
</evidence>
<evidence type="ECO:0000256" key="1">
    <source>
        <dbReference type="ARBA" id="ARBA00000085"/>
    </source>
</evidence>
<dbReference type="PANTHER" id="PTHR44936">
    <property type="entry name" value="SENSOR PROTEIN CREC"/>
    <property type="match status" value="1"/>
</dbReference>
<gene>
    <name evidence="15" type="ORF">Lspi_1147</name>
</gene>
<evidence type="ECO:0000256" key="7">
    <source>
        <dbReference type="ARBA" id="ARBA00022679"/>
    </source>
</evidence>
<dbReference type="RefSeq" id="WP_058483084.1">
    <property type="nucleotide sequence ID" value="NZ_CAAAII010000005.1"/>
</dbReference>
<accession>A0A0W0Z5D9</accession>
<keyword evidence="10 13" id="KW-1133">Transmembrane helix</keyword>
<evidence type="ECO:0000313" key="15">
    <source>
        <dbReference type="EMBL" id="KTD64340.1"/>
    </source>
</evidence>
<evidence type="ECO:0000256" key="4">
    <source>
        <dbReference type="ARBA" id="ARBA00022475"/>
    </source>
</evidence>
<dbReference type="PRINTS" id="PR00344">
    <property type="entry name" value="BCTRLSENSOR"/>
</dbReference>
<sequence>MSKLTSTARKTYVGLVIGNLFIILALMLTMQYFYYMTVRPVVPPDTVHGITKMIYLLKNRPESNWSKIMRRQAIPWTKLTVSKTPEYQNNALLSIQPPHIFDQLRQYKSLRMSVFIKEGIWLNITMMPPMPNQTGTRLAMVALIVILLAGMLFINYWAVNMLNQPVQTLIQSLIYSEDRDSWLPIPVTGNSDQKLIFEKINLLQDKVNKLLSNRTHVVTAISHDLRTPLTRLKLRAESLEKHPDFEKIMRDINDMDMMIRQSLDYFRDVSHEEKMQRFDMVAMLGSLCEDAGELKSDVRFESDVERLIYYGCVNLLKRAFSNLINNAVYYGGGAWVHLRQHPDKIEITIVDNGPGLKEEDRERAFIPFYRAESSRSRSTGGVGLGLTIAQEIMRQHRGDISLTNRPEGGLQVLVTLPK</sequence>
<keyword evidence="7 15" id="KW-0808">Transferase</keyword>
<dbReference type="GO" id="GO:0000155">
    <property type="term" value="F:phosphorelay sensor kinase activity"/>
    <property type="evidence" value="ECO:0007669"/>
    <property type="project" value="InterPro"/>
</dbReference>
<dbReference type="PROSITE" id="PS50109">
    <property type="entry name" value="HIS_KIN"/>
    <property type="match status" value="1"/>
</dbReference>
<dbReference type="CDD" id="cd00082">
    <property type="entry name" value="HisKA"/>
    <property type="match status" value="1"/>
</dbReference>
<feature type="transmembrane region" description="Helical" evidence="13">
    <location>
        <begin position="138"/>
        <end position="159"/>
    </location>
</feature>
<dbReference type="AlphaFoldDB" id="A0A0W0Z5D9"/>
<keyword evidence="12 13" id="KW-0472">Membrane</keyword>
<reference evidence="15 16" key="1">
    <citation type="submission" date="2015-11" db="EMBL/GenBank/DDBJ databases">
        <title>Genomic analysis of 38 Legionella species identifies large and diverse effector repertoires.</title>
        <authorList>
            <person name="Burstein D."/>
            <person name="Amaro F."/>
            <person name="Zusman T."/>
            <person name="Lifshitz Z."/>
            <person name="Cohen O."/>
            <person name="Gilbert J.A."/>
            <person name="Pupko T."/>
            <person name="Shuman H.A."/>
            <person name="Segal G."/>
        </authorList>
    </citation>
    <scope>NUCLEOTIDE SEQUENCE [LARGE SCALE GENOMIC DNA]</scope>
    <source>
        <strain evidence="15 16">Mt.St.Helens-9</strain>
    </source>
</reference>
<dbReference type="GO" id="GO:0005886">
    <property type="term" value="C:plasma membrane"/>
    <property type="evidence" value="ECO:0007669"/>
    <property type="project" value="UniProtKB-SubCell"/>
</dbReference>
<dbReference type="PATRIC" id="fig|452.5.peg.1271"/>
<evidence type="ECO:0000256" key="2">
    <source>
        <dbReference type="ARBA" id="ARBA00004429"/>
    </source>
</evidence>
<evidence type="ECO:0000256" key="9">
    <source>
        <dbReference type="ARBA" id="ARBA00022777"/>
    </source>
</evidence>
<evidence type="ECO:0000256" key="11">
    <source>
        <dbReference type="ARBA" id="ARBA00023012"/>
    </source>
</evidence>
<evidence type="ECO:0000256" key="8">
    <source>
        <dbReference type="ARBA" id="ARBA00022692"/>
    </source>
</evidence>
<dbReference type="OrthoDB" id="9804645at2"/>
<evidence type="ECO:0000313" key="16">
    <source>
        <dbReference type="Proteomes" id="UP000054877"/>
    </source>
</evidence>
<keyword evidence="4" id="KW-1003">Cell membrane</keyword>
<proteinExistence type="predicted"/>
<dbReference type="STRING" id="452.Lspi_1147"/>
<evidence type="ECO:0000256" key="5">
    <source>
        <dbReference type="ARBA" id="ARBA00022519"/>
    </source>
</evidence>
<evidence type="ECO:0000256" key="6">
    <source>
        <dbReference type="ARBA" id="ARBA00022553"/>
    </source>
</evidence>
<dbReference type="Gene3D" id="3.30.565.10">
    <property type="entry name" value="Histidine kinase-like ATPase, C-terminal domain"/>
    <property type="match status" value="1"/>
</dbReference>
<dbReference type="InterPro" id="IPR036890">
    <property type="entry name" value="HATPase_C_sf"/>
</dbReference>
<keyword evidence="6" id="KW-0597">Phosphoprotein</keyword>
<dbReference type="Proteomes" id="UP000054877">
    <property type="component" value="Unassembled WGS sequence"/>
</dbReference>
<dbReference type="InterPro" id="IPR003594">
    <property type="entry name" value="HATPase_dom"/>
</dbReference>
<evidence type="ECO:0000256" key="3">
    <source>
        <dbReference type="ARBA" id="ARBA00012438"/>
    </source>
</evidence>
<dbReference type="InterPro" id="IPR036097">
    <property type="entry name" value="HisK_dim/P_sf"/>
</dbReference>
<name>A0A0W0Z5D9_LEGSP</name>
<dbReference type="InterPro" id="IPR005467">
    <property type="entry name" value="His_kinase_dom"/>
</dbReference>
<organism evidence="15 16">
    <name type="scientific">Legionella spiritensis</name>
    <dbReference type="NCBI Taxonomy" id="452"/>
    <lineage>
        <taxon>Bacteria</taxon>
        <taxon>Pseudomonadati</taxon>
        <taxon>Pseudomonadota</taxon>
        <taxon>Gammaproteobacteria</taxon>
        <taxon>Legionellales</taxon>
        <taxon>Legionellaceae</taxon>
        <taxon>Legionella</taxon>
    </lineage>
</organism>
<dbReference type="PANTHER" id="PTHR44936:SF5">
    <property type="entry name" value="SENSOR HISTIDINE KINASE ENVZ"/>
    <property type="match status" value="1"/>
</dbReference>
<dbReference type="Pfam" id="PF00512">
    <property type="entry name" value="HisKA"/>
    <property type="match status" value="1"/>
</dbReference>
<dbReference type="SMART" id="SM00388">
    <property type="entry name" value="HisKA"/>
    <property type="match status" value="1"/>
</dbReference>